<dbReference type="Gene3D" id="1.10.1130.10">
    <property type="entry name" value="Flavocytochrome C3, Chain A"/>
    <property type="match status" value="1"/>
</dbReference>
<dbReference type="Proteomes" id="UP000885753">
    <property type="component" value="Unassembled WGS sequence"/>
</dbReference>
<dbReference type="NCBIfam" id="TIGR01905">
    <property type="entry name" value="paired_CXXCH_1"/>
    <property type="match status" value="6"/>
</dbReference>
<sequence>DKAWLTTGQIYLAGAVVGEDVKSVAVKGVAVAGKGISVEGGGFGTLINLKNGENTIEVSAGKLTATVKVFYDPKQQPKGYNRYYLHSGVKSMDCKECHRFRRGKFDFTRNVPARSDCTTAQCHGNKMATEEYVHGPVGAGVCISCHNPHGSFRAKQLARDDRGMCMVCHEAKKEEFNKKVIHAPVEDGCSTCHDPHQSPLRFQLKGKKGKAVSSLCFNCHDQTIFARKYQHGPVGVGDCIACHNAHASDTGKLLIAETANGEVCFQCHADRRDSFNLKQVHAPVKEDCGKCHDPHSSDHKMQLHKEQNVLCKDCHQKLSPGVFKDIAAAKFKHVPVDEGRCADCHRAHSSNYEPLLDNTMEKLCFKCHVELGDEVTESKFKHGPVKTGDCSACHSMIHGSTFPKLLGRAFPMNFYDAYSPTKYDLCFGCHNKDIARKQMTTELTNFRDGQYNLHFLHVNRQKGRTCTACHGAHASTQAKHIREEVPFGGWAYPIEFTKTKDGGTCVVGCHAPKTYDRVKPLLKLGS</sequence>
<feature type="domain" description="Doubled CXXCH motif" evidence="1">
    <location>
        <begin position="134"/>
        <end position="173"/>
    </location>
</feature>
<dbReference type="EMBL" id="DSEE01000215">
    <property type="protein sequence ID" value="HER40155.1"/>
    <property type="molecule type" value="Genomic_DNA"/>
</dbReference>
<dbReference type="SUPFAM" id="SSF48695">
    <property type="entry name" value="Multiheme cytochromes"/>
    <property type="match status" value="2"/>
</dbReference>
<dbReference type="PANTHER" id="PTHR39425">
    <property type="entry name" value="LIPOPROTEIN CYTOCHROME C"/>
    <property type="match status" value="1"/>
</dbReference>
<protein>
    <recommendedName>
        <fullName evidence="1">Doubled CXXCH motif domain-containing protein</fullName>
    </recommendedName>
</protein>
<feature type="domain" description="Doubled CXXCH motif" evidence="1">
    <location>
        <begin position="231"/>
        <end position="271"/>
    </location>
</feature>
<feature type="domain" description="Doubled CXXCH motif" evidence="1">
    <location>
        <begin position="382"/>
        <end position="433"/>
    </location>
</feature>
<dbReference type="InterPro" id="IPR010177">
    <property type="entry name" value="Paired_CXXCH_1"/>
</dbReference>
<gene>
    <name evidence="2" type="ORF">ENO10_02950</name>
</gene>
<feature type="domain" description="Doubled CXXCH motif" evidence="1">
    <location>
        <begin position="182"/>
        <end position="223"/>
    </location>
</feature>
<dbReference type="Pfam" id="PF09699">
    <property type="entry name" value="Paired_CXXCH_1"/>
    <property type="match status" value="6"/>
</dbReference>
<dbReference type="InterPro" id="IPR036280">
    <property type="entry name" value="Multihaem_cyt_sf"/>
</dbReference>
<feature type="domain" description="Doubled CXXCH motif" evidence="1">
    <location>
        <begin position="333"/>
        <end position="370"/>
    </location>
</feature>
<organism evidence="2">
    <name type="scientific">Salinimicrobium catena</name>
    <dbReference type="NCBI Taxonomy" id="390640"/>
    <lineage>
        <taxon>Bacteria</taxon>
        <taxon>Pseudomonadati</taxon>
        <taxon>Bacteroidota</taxon>
        <taxon>Flavobacteriia</taxon>
        <taxon>Flavobacteriales</taxon>
        <taxon>Flavobacteriaceae</taxon>
        <taxon>Salinimicrobium</taxon>
    </lineage>
</organism>
<dbReference type="Gene3D" id="3.90.10.10">
    <property type="entry name" value="Cytochrome C3"/>
    <property type="match status" value="2"/>
</dbReference>
<comment type="caution">
    <text evidence="2">The sequence shown here is derived from an EMBL/GenBank/DDBJ whole genome shotgun (WGS) entry which is preliminary data.</text>
</comment>
<evidence type="ECO:0000313" key="2">
    <source>
        <dbReference type="EMBL" id="HER40155.1"/>
    </source>
</evidence>
<dbReference type="AlphaFoldDB" id="A0A7C2RPP9"/>
<evidence type="ECO:0000259" key="1">
    <source>
        <dbReference type="Pfam" id="PF09699"/>
    </source>
</evidence>
<dbReference type="PANTHER" id="PTHR39425:SF1">
    <property type="entry name" value="CYTOCHROME C7-LIKE DOMAIN-CONTAINING PROTEIN"/>
    <property type="match status" value="1"/>
</dbReference>
<proteinExistence type="predicted"/>
<feature type="non-terminal residue" evidence="2">
    <location>
        <position position="1"/>
    </location>
</feature>
<feature type="domain" description="Doubled CXXCH motif" evidence="1">
    <location>
        <begin position="281"/>
        <end position="318"/>
    </location>
</feature>
<reference evidence="2" key="1">
    <citation type="journal article" date="2020" name="mSystems">
        <title>Genome- and Community-Level Interaction Insights into Carbon Utilization and Element Cycling Functions of Hydrothermarchaeota in Hydrothermal Sediment.</title>
        <authorList>
            <person name="Zhou Z."/>
            <person name="Liu Y."/>
            <person name="Xu W."/>
            <person name="Pan J."/>
            <person name="Luo Z.H."/>
            <person name="Li M."/>
        </authorList>
    </citation>
    <scope>NUCLEOTIDE SEQUENCE [LARGE SCALE GENOMIC DNA]</scope>
    <source>
        <strain evidence="2">SpSt-1235</strain>
    </source>
</reference>
<name>A0A7C2RPP9_9FLAO</name>
<accession>A0A7C2RPP9</accession>